<proteinExistence type="predicted"/>
<dbReference type="InterPro" id="IPR035940">
    <property type="entry name" value="CAP_sf"/>
</dbReference>
<feature type="region of interest" description="Disordered" evidence="1">
    <location>
        <begin position="97"/>
        <end position="125"/>
    </location>
</feature>
<evidence type="ECO:0000313" key="4">
    <source>
        <dbReference type="Proteomes" id="UP000031552"/>
    </source>
</evidence>
<dbReference type="Gene3D" id="3.40.33.10">
    <property type="entry name" value="CAP"/>
    <property type="match status" value="1"/>
</dbReference>
<evidence type="ECO:0000256" key="1">
    <source>
        <dbReference type="SAM" id="MobiDB-lite"/>
    </source>
</evidence>
<organism evidence="3 4">
    <name type="scientific">Candidatus Criblamydia sequanensis CRIB-18</name>
    <dbReference type="NCBI Taxonomy" id="1437425"/>
    <lineage>
        <taxon>Bacteria</taxon>
        <taxon>Pseudomonadati</taxon>
        <taxon>Chlamydiota</taxon>
        <taxon>Chlamydiia</taxon>
        <taxon>Parachlamydiales</taxon>
        <taxon>Candidatus Criblamydiaceae</taxon>
        <taxon>Candidatus Criblamydia</taxon>
    </lineage>
</organism>
<dbReference type="Pfam" id="PF00188">
    <property type="entry name" value="CAP"/>
    <property type="match status" value="1"/>
</dbReference>
<dbReference type="SUPFAM" id="SSF55797">
    <property type="entry name" value="PR-1-like"/>
    <property type="match status" value="1"/>
</dbReference>
<dbReference type="InterPro" id="IPR014044">
    <property type="entry name" value="CAP_dom"/>
</dbReference>
<name>A0A090CXX5_9BACT</name>
<protein>
    <submittedName>
        <fullName evidence="3">Cysteine-rich secretory family protein</fullName>
    </submittedName>
</protein>
<comment type="caution">
    <text evidence="3">The sequence shown here is derived from an EMBL/GenBank/DDBJ whole genome shotgun (WGS) entry which is preliminary data.</text>
</comment>
<dbReference type="OrthoDB" id="68195at2"/>
<gene>
    <name evidence="3" type="ORF">CSEC_0268</name>
</gene>
<evidence type="ECO:0000259" key="2">
    <source>
        <dbReference type="Pfam" id="PF00188"/>
    </source>
</evidence>
<reference evidence="3" key="2">
    <citation type="submission" date="2014-09" db="EMBL/GenBank/DDBJ databases">
        <title>Criblamydia sequanensis harbors a mega-plasmid encoding arsenite resistance.</title>
        <authorList>
            <person name="Bertelli C."/>
            <person name="Goesmann A."/>
            <person name="Greub G."/>
        </authorList>
    </citation>
    <scope>NUCLEOTIDE SEQUENCE [LARGE SCALE GENOMIC DNA]</scope>
    <source>
        <strain evidence="3">CRIB-18</strain>
    </source>
</reference>
<dbReference type="AlphaFoldDB" id="A0A090CXX5"/>
<sequence length="254" mass="27453">MDALSSPIAGQGQLVYKKIHGVKQPVVKIVVGKNLKASTITHITPPATLRPSQSNVIVVPKRSKSKAFKGGICQRAPSIQTAQVPIPLVKPAPKVTPIKLRPQNPVTPQAPIITPTRNRIEGPPASNLHEVASRAAILVNEFRASKGLNPLDYSPEIFPIAKKHAEQMAKGEAAFSHDGFMDRLKQISKTLQFKNGGENLAKVKGYKDPAAASLAGWIESEGHKENMLRDYTKTAIGVAKSSDGTFFLTQIFTK</sequence>
<dbReference type="CDD" id="cd05379">
    <property type="entry name" value="CAP_bacterial"/>
    <property type="match status" value="1"/>
</dbReference>
<evidence type="ECO:0000313" key="3">
    <source>
        <dbReference type="EMBL" id="CDR33107.1"/>
    </source>
</evidence>
<feature type="domain" description="SCP" evidence="2">
    <location>
        <begin position="138"/>
        <end position="252"/>
    </location>
</feature>
<keyword evidence="4" id="KW-1185">Reference proteome</keyword>
<dbReference type="STRING" id="1437425.CSEC_0268"/>
<dbReference type="PANTHER" id="PTHR31157:SF1">
    <property type="entry name" value="SCP DOMAIN-CONTAINING PROTEIN"/>
    <property type="match status" value="1"/>
</dbReference>
<dbReference type="Proteomes" id="UP000031552">
    <property type="component" value="Unassembled WGS sequence"/>
</dbReference>
<dbReference type="EMBL" id="CCEJ010000001">
    <property type="protein sequence ID" value="CDR33107.1"/>
    <property type="molecule type" value="Genomic_DNA"/>
</dbReference>
<dbReference type="eggNOG" id="COG2340">
    <property type="taxonomic scope" value="Bacteria"/>
</dbReference>
<accession>A0A090CXX5</accession>
<reference evidence="3" key="1">
    <citation type="submission" date="2013-12" db="EMBL/GenBank/DDBJ databases">
        <authorList>
            <person name="Linke B."/>
        </authorList>
    </citation>
    <scope>NUCLEOTIDE SEQUENCE [LARGE SCALE GENOMIC DNA]</scope>
    <source>
        <strain evidence="3">CRIB-18</strain>
    </source>
</reference>
<dbReference type="PANTHER" id="PTHR31157">
    <property type="entry name" value="SCP DOMAIN-CONTAINING PROTEIN"/>
    <property type="match status" value="1"/>
</dbReference>
<dbReference type="RefSeq" id="WP_053331670.1">
    <property type="nucleotide sequence ID" value="NZ_CCEJ010000001.1"/>
</dbReference>